<dbReference type="InterPro" id="IPR009080">
    <property type="entry name" value="tRNAsynth_Ia_anticodon-bd"/>
</dbReference>
<evidence type="ECO:0000256" key="5">
    <source>
        <dbReference type="ARBA" id="ARBA00022840"/>
    </source>
</evidence>
<dbReference type="InterPro" id="IPR001412">
    <property type="entry name" value="aa-tRNA-synth_I_CS"/>
</dbReference>
<keyword evidence="7 11" id="KW-0030">Aminoacyl-tRNA synthetase</keyword>
<name>A0A8H5AV74_9AGAR</name>
<evidence type="ECO:0000256" key="3">
    <source>
        <dbReference type="ARBA" id="ARBA00022598"/>
    </source>
</evidence>
<dbReference type="GO" id="GO:0005739">
    <property type="term" value="C:mitochondrion"/>
    <property type="evidence" value="ECO:0007669"/>
    <property type="project" value="UniProtKB-ARBA"/>
</dbReference>
<dbReference type="Proteomes" id="UP000567179">
    <property type="component" value="Unassembled WGS sequence"/>
</dbReference>
<dbReference type="SUPFAM" id="SSF52374">
    <property type="entry name" value="Nucleotidylyl transferase"/>
    <property type="match status" value="1"/>
</dbReference>
<dbReference type="PROSITE" id="PS00178">
    <property type="entry name" value="AA_TRNA_LIGASE_I"/>
    <property type="match status" value="1"/>
</dbReference>
<evidence type="ECO:0000256" key="4">
    <source>
        <dbReference type="ARBA" id="ARBA00022741"/>
    </source>
</evidence>
<dbReference type="InterPro" id="IPR015413">
    <property type="entry name" value="Methionyl/Leucyl_tRNA_Synth"/>
</dbReference>
<dbReference type="EMBL" id="JAACJJ010000057">
    <property type="protein sequence ID" value="KAF5311138.1"/>
    <property type="molecule type" value="Genomic_DNA"/>
</dbReference>
<sequence>MIFLRQTTLSFRRHCSIRSFSSESKPFYITTPIFYPNASPHIGHLYSLVTGDVFARYQRQQGRDVRFLTGTDEHGMKIQKAAAAHFGGTEGREKEFCDALSQRFRDLGRVANIDNTCFMRTTSDEHHRAVDTVWRDLYAKGYIYKGQYCGWYSVTDECFYTDAQVDKEQAIALETGAAVEWCAEENYMFRLSALREGLLAHYTANTESVYPPQYRDQVLGMLTDGTLEDISISRPRARLGWGVQVPDDPTQTVYVWFDALLIYLTGAGYPWKLANAMHDGGWPADMQVIGKDILRFHAVYLPAILLALGDIPLAKTLLTHAHWTASNKKMSKSLGNVADPLEAIEKYGIDSVRFYLMRTGGRWRTDVDWSDVQLEKHHEEIKSQLGNYFLRLTSPRLAARAIPSTSDINAGLPAELQSLFLTPTPSAVPADSDNAELLRQTLILPSVVAENMDKFEAGRALNSIMDVLKTANKTITDIAPWSKTLPETEVHKTRMVGLETVRVVSACLAPFMPETSAKVGDAIGGSEVYSDRLRGAKAMVEFWDRGNSQDIKGVKLF</sequence>
<dbReference type="SUPFAM" id="SSF47323">
    <property type="entry name" value="Anticodon-binding domain of a subclass of class I aminoacyl-tRNA synthetases"/>
    <property type="match status" value="1"/>
</dbReference>
<evidence type="ECO:0000256" key="10">
    <source>
        <dbReference type="ARBA" id="ARBA00068817"/>
    </source>
</evidence>
<feature type="domain" description="Methionyl/Leucyl tRNA synthetase" evidence="12">
    <location>
        <begin position="28"/>
        <end position="166"/>
    </location>
</feature>
<reference evidence="13 14" key="1">
    <citation type="journal article" date="2020" name="ISME J.">
        <title>Uncovering the hidden diversity of litter-decomposition mechanisms in mushroom-forming fungi.</title>
        <authorList>
            <person name="Floudas D."/>
            <person name="Bentzer J."/>
            <person name="Ahren D."/>
            <person name="Johansson T."/>
            <person name="Persson P."/>
            <person name="Tunlid A."/>
        </authorList>
    </citation>
    <scope>NUCLEOTIDE SEQUENCE [LARGE SCALE GENOMIC DNA]</scope>
    <source>
        <strain evidence="13 14">CBS 101986</strain>
    </source>
</reference>
<dbReference type="FunFam" id="2.170.220.10:FF:000001">
    <property type="entry name" value="methionine--tRNA ligase, mitochondrial"/>
    <property type="match status" value="1"/>
</dbReference>
<accession>A0A8H5AV74</accession>
<comment type="similarity">
    <text evidence="1 11">Belongs to the class-I aminoacyl-tRNA synthetase family.</text>
</comment>
<dbReference type="GO" id="GO:0004825">
    <property type="term" value="F:methionine-tRNA ligase activity"/>
    <property type="evidence" value="ECO:0007669"/>
    <property type="project" value="UniProtKB-EC"/>
</dbReference>
<keyword evidence="5 11" id="KW-0067">ATP-binding</keyword>
<evidence type="ECO:0000256" key="8">
    <source>
        <dbReference type="ARBA" id="ARBA00030904"/>
    </source>
</evidence>
<feature type="domain" description="Methionyl/Leucyl tRNA synthetase" evidence="12">
    <location>
        <begin position="176"/>
        <end position="392"/>
    </location>
</feature>
<dbReference type="InterPro" id="IPR014729">
    <property type="entry name" value="Rossmann-like_a/b/a_fold"/>
</dbReference>
<dbReference type="PANTHER" id="PTHR43326">
    <property type="entry name" value="METHIONYL-TRNA SYNTHETASE"/>
    <property type="match status" value="1"/>
</dbReference>
<keyword evidence="3 11" id="KW-0436">Ligase</keyword>
<dbReference type="GO" id="GO:0005524">
    <property type="term" value="F:ATP binding"/>
    <property type="evidence" value="ECO:0007669"/>
    <property type="project" value="UniProtKB-KW"/>
</dbReference>
<proteinExistence type="inferred from homology"/>
<evidence type="ECO:0000256" key="9">
    <source>
        <dbReference type="ARBA" id="ARBA00047364"/>
    </source>
</evidence>
<dbReference type="InterPro" id="IPR023457">
    <property type="entry name" value="Met-tRNA_synth_2"/>
</dbReference>
<evidence type="ECO:0000256" key="1">
    <source>
        <dbReference type="ARBA" id="ARBA00005594"/>
    </source>
</evidence>
<dbReference type="Gene3D" id="1.10.730.10">
    <property type="entry name" value="Isoleucyl-tRNA Synthetase, Domain 1"/>
    <property type="match status" value="1"/>
</dbReference>
<dbReference type="GO" id="GO:0006431">
    <property type="term" value="P:methionyl-tRNA aminoacylation"/>
    <property type="evidence" value="ECO:0007669"/>
    <property type="project" value="InterPro"/>
</dbReference>
<keyword evidence="6 11" id="KW-0648">Protein biosynthesis</keyword>
<dbReference type="PANTHER" id="PTHR43326:SF1">
    <property type="entry name" value="METHIONINE--TRNA LIGASE, MITOCHONDRIAL"/>
    <property type="match status" value="1"/>
</dbReference>
<organism evidence="13 14">
    <name type="scientific">Psilocybe cf. subviscida</name>
    <dbReference type="NCBI Taxonomy" id="2480587"/>
    <lineage>
        <taxon>Eukaryota</taxon>
        <taxon>Fungi</taxon>
        <taxon>Dikarya</taxon>
        <taxon>Basidiomycota</taxon>
        <taxon>Agaricomycotina</taxon>
        <taxon>Agaricomycetes</taxon>
        <taxon>Agaricomycetidae</taxon>
        <taxon>Agaricales</taxon>
        <taxon>Agaricineae</taxon>
        <taxon>Strophariaceae</taxon>
        <taxon>Psilocybe</taxon>
    </lineage>
</organism>
<dbReference type="AlphaFoldDB" id="A0A8H5AV74"/>
<dbReference type="PRINTS" id="PR01041">
    <property type="entry name" value="TRNASYNTHMET"/>
</dbReference>
<dbReference type="Pfam" id="PF09334">
    <property type="entry name" value="tRNA-synt_1g"/>
    <property type="match status" value="2"/>
</dbReference>
<keyword evidence="14" id="KW-1185">Reference proteome</keyword>
<dbReference type="Gene3D" id="3.40.50.620">
    <property type="entry name" value="HUPs"/>
    <property type="match status" value="1"/>
</dbReference>
<protein>
    <recommendedName>
        <fullName evidence="10">Probable methionine--tRNA ligase, mitochondrial</fullName>
        <ecNumber evidence="2">6.1.1.10</ecNumber>
    </recommendedName>
    <alternativeName>
        <fullName evidence="8">Methionyl-tRNA synthetase</fullName>
    </alternativeName>
</protein>
<gene>
    <name evidence="13" type="ORF">D9619_008053</name>
</gene>
<comment type="caution">
    <text evidence="13">The sequence shown here is derived from an EMBL/GenBank/DDBJ whole genome shotgun (WGS) entry which is preliminary data.</text>
</comment>
<evidence type="ECO:0000313" key="13">
    <source>
        <dbReference type="EMBL" id="KAF5311138.1"/>
    </source>
</evidence>
<evidence type="ECO:0000256" key="6">
    <source>
        <dbReference type="ARBA" id="ARBA00022917"/>
    </source>
</evidence>
<evidence type="ECO:0000259" key="12">
    <source>
        <dbReference type="Pfam" id="PF09334"/>
    </source>
</evidence>
<evidence type="ECO:0000313" key="14">
    <source>
        <dbReference type="Proteomes" id="UP000567179"/>
    </source>
</evidence>
<dbReference type="Gene3D" id="2.170.220.10">
    <property type="match status" value="1"/>
</dbReference>
<evidence type="ECO:0000256" key="11">
    <source>
        <dbReference type="RuleBase" id="RU363039"/>
    </source>
</evidence>
<comment type="catalytic activity">
    <reaction evidence="9">
        <text>tRNA(Met) + L-methionine + ATP = L-methionyl-tRNA(Met) + AMP + diphosphate</text>
        <dbReference type="Rhea" id="RHEA:13481"/>
        <dbReference type="Rhea" id="RHEA-COMP:9667"/>
        <dbReference type="Rhea" id="RHEA-COMP:9698"/>
        <dbReference type="ChEBI" id="CHEBI:30616"/>
        <dbReference type="ChEBI" id="CHEBI:33019"/>
        <dbReference type="ChEBI" id="CHEBI:57844"/>
        <dbReference type="ChEBI" id="CHEBI:78442"/>
        <dbReference type="ChEBI" id="CHEBI:78530"/>
        <dbReference type="ChEBI" id="CHEBI:456215"/>
        <dbReference type="EC" id="6.1.1.10"/>
    </reaction>
</comment>
<dbReference type="CDD" id="cd00814">
    <property type="entry name" value="MetRS_core"/>
    <property type="match status" value="1"/>
</dbReference>
<evidence type="ECO:0000256" key="7">
    <source>
        <dbReference type="ARBA" id="ARBA00023146"/>
    </source>
</evidence>
<dbReference type="InterPro" id="IPR014758">
    <property type="entry name" value="Met-tRNA_synth"/>
</dbReference>
<dbReference type="NCBIfam" id="TIGR00398">
    <property type="entry name" value="metG"/>
    <property type="match status" value="1"/>
</dbReference>
<dbReference type="EC" id="6.1.1.10" evidence="2"/>
<evidence type="ECO:0000256" key="2">
    <source>
        <dbReference type="ARBA" id="ARBA00012838"/>
    </source>
</evidence>
<keyword evidence="4 11" id="KW-0547">Nucleotide-binding</keyword>
<dbReference type="InterPro" id="IPR033911">
    <property type="entry name" value="MetRS_core"/>
</dbReference>
<dbReference type="OrthoDB" id="24670at2759"/>